<organism evidence="2 3">
    <name type="scientific">Gasterosteus aculeatus aculeatus</name>
    <name type="common">three-spined stickleback</name>
    <dbReference type="NCBI Taxonomy" id="481459"/>
    <lineage>
        <taxon>Eukaryota</taxon>
        <taxon>Metazoa</taxon>
        <taxon>Chordata</taxon>
        <taxon>Craniata</taxon>
        <taxon>Vertebrata</taxon>
        <taxon>Euteleostomi</taxon>
        <taxon>Actinopterygii</taxon>
        <taxon>Neopterygii</taxon>
        <taxon>Teleostei</taxon>
        <taxon>Neoteleostei</taxon>
        <taxon>Acanthomorphata</taxon>
        <taxon>Eupercaria</taxon>
        <taxon>Perciformes</taxon>
        <taxon>Cottioidei</taxon>
        <taxon>Gasterosteales</taxon>
        <taxon>Gasterosteidae</taxon>
        <taxon>Gasterosteus</taxon>
    </lineage>
</organism>
<evidence type="ECO:0000313" key="3">
    <source>
        <dbReference type="Proteomes" id="UP000007635"/>
    </source>
</evidence>
<evidence type="ECO:0000313" key="2">
    <source>
        <dbReference type="Ensembl" id="ENSGACP00000043293.1"/>
    </source>
</evidence>
<dbReference type="Ensembl" id="ENSGACT00000039487.1">
    <property type="protein sequence ID" value="ENSGACP00000043293.1"/>
    <property type="gene ID" value="ENSGACG00000031836.1"/>
</dbReference>
<reference evidence="2" key="3">
    <citation type="submission" date="2025-09" db="UniProtKB">
        <authorList>
            <consortium name="Ensembl"/>
        </authorList>
    </citation>
    <scope>IDENTIFICATION</scope>
</reference>
<reference evidence="2 3" key="1">
    <citation type="journal article" date="2021" name="G3 (Bethesda)">
        <title>Improved contiguity of the threespine stickleback genome using long-read sequencing.</title>
        <authorList>
            <person name="Nath S."/>
            <person name="Shaw D.E."/>
            <person name="White M.A."/>
        </authorList>
    </citation>
    <scope>NUCLEOTIDE SEQUENCE [LARGE SCALE GENOMIC DNA]</scope>
    <source>
        <strain evidence="2 3">Lake Benthic</strain>
    </source>
</reference>
<dbReference type="GO" id="GO:0043277">
    <property type="term" value="P:apoptotic cell clearance"/>
    <property type="evidence" value="ECO:0007669"/>
    <property type="project" value="TreeGrafter"/>
</dbReference>
<dbReference type="InterPro" id="IPR013106">
    <property type="entry name" value="Ig_V-set"/>
</dbReference>
<dbReference type="InterPro" id="IPR007110">
    <property type="entry name" value="Ig-like_dom"/>
</dbReference>
<keyword evidence="3" id="KW-1185">Reference proteome</keyword>
<protein>
    <recommendedName>
        <fullName evidence="1">Ig-like domain-containing protein</fullName>
    </recommendedName>
</protein>
<proteinExistence type="predicted"/>
<dbReference type="GeneTree" id="ENSGT00940000161609"/>
<dbReference type="SUPFAM" id="SSF48726">
    <property type="entry name" value="Immunoglobulin"/>
    <property type="match status" value="1"/>
</dbReference>
<reference evidence="2" key="2">
    <citation type="submission" date="2025-08" db="UniProtKB">
        <authorList>
            <consortium name="Ensembl"/>
        </authorList>
    </citation>
    <scope>IDENTIFICATION</scope>
</reference>
<dbReference type="AlphaFoldDB" id="A0AAQ4PYR3"/>
<dbReference type="PANTHER" id="PTHR46608:SF3">
    <property type="entry name" value="T-CELL IMMUNOGLOBULIN AND MUCIN DOMAIN-CONTAINING PROTEIN 4"/>
    <property type="match status" value="1"/>
</dbReference>
<dbReference type="PANTHER" id="PTHR46608">
    <property type="entry name" value="T-CELL IMMUNOGLOBULIN AND MUCIN DOMAIN-CONTAINING PROTEIN 4"/>
    <property type="match status" value="1"/>
</dbReference>
<dbReference type="SMART" id="SM00409">
    <property type="entry name" value="IG"/>
    <property type="match status" value="1"/>
</dbReference>
<dbReference type="InterPro" id="IPR036179">
    <property type="entry name" value="Ig-like_dom_sf"/>
</dbReference>
<dbReference type="GO" id="GO:0060097">
    <property type="term" value="P:cytoskeletal rearrangement involved in phagocytosis, engulfment"/>
    <property type="evidence" value="ECO:0007669"/>
    <property type="project" value="TreeGrafter"/>
</dbReference>
<dbReference type="GO" id="GO:0001786">
    <property type="term" value="F:phosphatidylserine binding"/>
    <property type="evidence" value="ECO:0007669"/>
    <property type="project" value="TreeGrafter"/>
</dbReference>
<dbReference type="InterPro" id="IPR013783">
    <property type="entry name" value="Ig-like_fold"/>
</dbReference>
<feature type="domain" description="Ig-like" evidence="1">
    <location>
        <begin position="39"/>
        <end position="135"/>
    </location>
</feature>
<evidence type="ECO:0000259" key="1">
    <source>
        <dbReference type="PROSITE" id="PS50835"/>
    </source>
</evidence>
<dbReference type="PROSITE" id="PS50835">
    <property type="entry name" value="IG_LIKE"/>
    <property type="match status" value="1"/>
</dbReference>
<sequence length="157" mass="17251">MWTTIISDEACNCRCGVSLLHITMTQIPMYCSLIDLLCPAVSSSTRSVIGFFGHNVTLACRYDTSHHGVLSFCWGRGEVPTFKCSDTIVSWEDGPVPSIPSPRYRLLGSTADGDVSLTILHAQRSDAGLYGCRVEIPGWFNDHKVNTRLVMEQTPPG</sequence>
<dbReference type="Proteomes" id="UP000007635">
    <property type="component" value="Chromosome IV"/>
</dbReference>
<name>A0AAQ4PYR3_GASAC</name>
<dbReference type="Gene3D" id="2.60.40.10">
    <property type="entry name" value="Immunoglobulins"/>
    <property type="match status" value="1"/>
</dbReference>
<dbReference type="InterPro" id="IPR003599">
    <property type="entry name" value="Ig_sub"/>
</dbReference>
<accession>A0AAQ4PYR3</accession>
<dbReference type="Pfam" id="PF07686">
    <property type="entry name" value="V-set"/>
    <property type="match status" value="1"/>
</dbReference>